<dbReference type="SUPFAM" id="SSF53649">
    <property type="entry name" value="Alkaline phosphatase-like"/>
    <property type="match status" value="1"/>
</dbReference>
<dbReference type="EC" id="3.1.3.1" evidence="1"/>
<dbReference type="Pfam" id="PF00245">
    <property type="entry name" value="Alk_phosphatase"/>
    <property type="match status" value="1"/>
</dbReference>
<dbReference type="GO" id="GO:0046872">
    <property type="term" value="F:metal ion binding"/>
    <property type="evidence" value="ECO:0007669"/>
    <property type="project" value="UniProtKB-KW"/>
</dbReference>
<comment type="caution">
    <text evidence="4">The sequence shown here is derived from an EMBL/GenBank/DDBJ whole genome shotgun (WGS) entry which is preliminary data.</text>
</comment>
<dbReference type="GO" id="GO:0004035">
    <property type="term" value="F:alkaline phosphatase activity"/>
    <property type="evidence" value="ECO:0007669"/>
    <property type="project" value="UniProtKB-EC"/>
</dbReference>
<feature type="binding site" evidence="3">
    <location>
        <position position="5"/>
    </location>
    <ligand>
        <name>Mg(2+)</name>
        <dbReference type="ChEBI" id="CHEBI:18420"/>
    </ligand>
</feature>
<dbReference type="AlphaFoldDB" id="A0AAV8ZRL9"/>
<name>A0AAV8ZRL9_9CUCU</name>
<comment type="cofactor">
    <cofactor evidence="3">
        <name>Mg(2+)</name>
        <dbReference type="ChEBI" id="CHEBI:18420"/>
    </cofactor>
    <text evidence="3">Binds 1 Mg(2+) ion.</text>
</comment>
<keyword evidence="3" id="KW-0460">Magnesium</keyword>
<evidence type="ECO:0000256" key="1">
    <source>
        <dbReference type="ARBA" id="ARBA00012647"/>
    </source>
</evidence>
<sequence>MTAVEGGMIDFSHHRGHARQALDETVAFSDAIDKALETTDPQETLIIVTSDHSHSMVLTGYPDRRNGILCKICLLYSIKLESCYLNCY</sequence>
<feature type="binding site" evidence="3">
    <location>
        <position position="14"/>
    </location>
    <ligand>
        <name>Zn(2+)</name>
        <dbReference type="ChEBI" id="CHEBI:29105"/>
        <label>2</label>
    </ligand>
</feature>
<proteinExistence type="predicted"/>
<dbReference type="PANTHER" id="PTHR11596">
    <property type="entry name" value="ALKALINE PHOSPHATASE"/>
    <property type="match status" value="1"/>
</dbReference>
<evidence type="ECO:0000313" key="5">
    <source>
        <dbReference type="Proteomes" id="UP001162156"/>
    </source>
</evidence>
<dbReference type="InterPro" id="IPR017850">
    <property type="entry name" value="Alkaline_phosphatase_core_sf"/>
</dbReference>
<dbReference type="InterPro" id="IPR001952">
    <property type="entry name" value="Alkaline_phosphatase"/>
</dbReference>
<dbReference type="Gene3D" id="3.40.720.10">
    <property type="entry name" value="Alkaline Phosphatase, subunit A"/>
    <property type="match status" value="1"/>
</dbReference>
<reference evidence="4" key="1">
    <citation type="journal article" date="2023" name="Insect Mol. Biol.">
        <title>Genome sequencing provides insights into the evolution of gene families encoding plant cell wall-degrading enzymes in longhorned beetles.</title>
        <authorList>
            <person name="Shin N.R."/>
            <person name="Okamura Y."/>
            <person name="Kirsch R."/>
            <person name="Pauchet Y."/>
        </authorList>
    </citation>
    <scope>NUCLEOTIDE SEQUENCE</scope>
    <source>
        <strain evidence="4">RBIC_L_NR</strain>
    </source>
</reference>
<evidence type="ECO:0000256" key="2">
    <source>
        <dbReference type="ARBA" id="ARBA00022553"/>
    </source>
</evidence>
<feature type="binding site" evidence="3">
    <location>
        <position position="52"/>
    </location>
    <ligand>
        <name>Zn(2+)</name>
        <dbReference type="ChEBI" id="CHEBI:29105"/>
        <label>2</label>
    </ligand>
</feature>
<keyword evidence="3" id="KW-0862">Zinc</keyword>
<feature type="binding site" evidence="3">
    <location>
        <position position="51"/>
    </location>
    <ligand>
        <name>Zn(2+)</name>
        <dbReference type="ChEBI" id="CHEBI:29105"/>
        <label>2</label>
    </ligand>
</feature>
<evidence type="ECO:0000256" key="3">
    <source>
        <dbReference type="PIRSR" id="PIRSR601952-2"/>
    </source>
</evidence>
<keyword evidence="2" id="KW-0597">Phosphoprotein</keyword>
<keyword evidence="3" id="KW-0479">Metal-binding</keyword>
<dbReference type="EMBL" id="JANEYF010000847">
    <property type="protein sequence ID" value="KAJ8967637.1"/>
    <property type="molecule type" value="Genomic_DNA"/>
</dbReference>
<dbReference type="Proteomes" id="UP001162156">
    <property type="component" value="Unassembled WGS sequence"/>
</dbReference>
<accession>A0AAV8ZRL9</accession>
<evidence type="ECO:0000313" key="4">
    <source>
        <dbReference type="EMBL" id="KAJ8967637.1"/>
    </source>
</evidence>
<organism evidence="4 5">
    <name type="scientific">Rhamnusium bicolor</name>
    <dbReference type="NCBI Taxonomy" id="1586634"/>
    <lineage>
        <taxon>Eukaryota</taxon>
        <taxon>Metazoa</taxon>
        <taxon>Ecdysozoa</taxon>
        <taxon>Arthropoda</taxon>
        <taxon>Hexapoda</taxon>
        <taxon>Insecta</taxon>
        <taxon>Pterygota</taxon>
        <taxon>Neoptera</taxon>
        <taxon>Endopterygota</taxon>
        <taxon>Coleoptera</taxon>
        <taxon>Polyphaga</taxon>
        <taxon>Cucujiformia</taxon>
        <taxon>Chrysomeloidea</taxon>
        <taxon>Cerambycidae</taxon>
        <taxon>Lepturinae</taxon>
        <taxon>Rhagiini</taxon>
        <taxon>Rhamnusium</taxon>
    </lineage>
</organism>
<dbReference type="PANTHER" id="PTHR11596:SF5">
    <property type="entry name" value="ALKALINE PHOSPHATASE"/>
    <property type="match status" value="1"/>
</dbReference>
<gene>
    <name evidence="4" type="ORF">NQ314_002756</name>
</gene>
<keyword evidence="5" id="KW-1185">Reference proteome</keyword>
<protein>
    <recommendedName>
        <fullName evidence="1">alkaline phosphatase</fullName>
        <ecNumber evidence="1">3.1.3.1</ecNumber>
    </recommendedName>
</protein>
<feature type="binding site" evidence="3">
    <location>
        <position position="10"/>
    </location>
    <ligand>
        <name>Zn(2+)</name>
        <dbReference type="ChEBI" id="CHEBI:29105"/>
        <label>2</label>
    </ligand>
</feature>
<comment type="cofactor">
    <cofactor evidence="3">
        <name>Zn(2+)</name>
        <dbReference type="ChEBI" id="CHEBI:29105"/>
    </cofactor>
    <text evidence="3">Binds 2 Zn(2+) ions.</text>
</comment>